<organism evidence="2">
    <name type="scientific">Mimivirus LCMiAC02</name>
    <dbReference type="NCBI Taxonomy" id="2506609"/>
    <lineage>
        <taxon>Viruses</taxon>
        <taxon>Varidnaviria</taxon>
        <taxon>Bamfordvirae</taxon>
        <taxon>Nucleocytoviricota</taxon>
        <taxon>Megaviricetes</taxon>
        <taxon>Imitervirales</taxon>
        <taxon>Mimiviridae</taxon>
        <taxon>Klosneuvirinae</taxon>
    </lineage>
</organism>
<protein>
    <recommendedName>
        <fullName evidence="3">MORN repeat protein</fullName>
    </recommendedName>
</protein>
<evidence type="ECO:0008006" key="3">
    <source>
        <dbReference type="Google" id="ProtNLM"/>
    </source>
</evidence>
<proteinExistence type="predicted"/>
<keyword evidence="1" id="KW-0677">Repeat</keyword>
<dbReference type="SMART" id="SM00698">
    <property type="entry name" value="MORN"/>
    <property type="match status" value="5"/>
</dbReference>
<accession>A0A481Z0N2</accession>
<dbReference type="SUPFAM" id="SSF82185">
    <property type="entry name" value="Histone H3 K4-specific methyltransferase SET7/9 N-terminal domain"/>
    <property type="match status" value="2"/>
</dbReference>
<name>A0A481Z0N2_9VIRU</name>
<dbReference type="Gene3D" id="2.20.110.10">
    <property type="entry name" value="Histone H3 K4-specific methyltransferase SET7/9 N-terminal domain"/>
    <property type="match status" value="2"/>
</dbReference>
<reference evidence="2" key="1">
    <citation type="journal article" date="2019" name="MBio">
        <title>Virus Genomes from Deep Sea Sediments Expand the Ocean Megavirome and Support Independent Origins of Viral Gigantism.</title>
        <authorList>
            <person name="Backstrom D."/>
            <person name="Yutin N."/>
            <person name="Jorgensen S.L."/>
            <person name="Dharamshi J."/>
            <person name="Homa F."/>
            <person name="Zaremba-Niedwiedzka K."/>
            <person name="Spang A."/>
            <person name="Wolf Y.I."/>
            <person name="Koonin E.V."/>
            <person name="Ettema T.J."/>
        </authorList>
    </citation>
    <scope>NUCLEOTIDE SEQUENCE</scope>
</reference>
<dbReference type="PANTHER" id="PTHR43215:SF14">
    <property type="entry name" value="RADIAL SPOKE HEAD 1 HOMOLOG"/>
    <property type="match status" value="1"/>
</dbReference>
<sequence>MYLSQFNNPSKNNMKFVSKKLKNGATYSGKVRNKKFNGNGTYTFRNGNKYTGQFVNGNFHGWGIFNFFNGAIYKGYWKNNNFHGKGQIIYAPGVNETYDGDWKNGLEEGIGYHYNDNSKIGYLGNWVNGKRQGIGIYLYSNHCARVCMFKENKRTHTSKELKFIFKGNKISLQNKIKICPQNEIRSEWNNYQ</sequence>
<dbReference type="EMBL" id="MK500406">
    <property type="protein sequence ID" value="QBK88979.1"/>
    <property type="molecule type" value="Genomic_DNA"/>
</dbReference>
<dbReference type="Pfam" id="PF02493">
    <property type="entry name" value="MORN"/>
    <property type="match status" value="5"/>
</dbReference>
<dbReference type="PANTHER" id="PTHR43215">
    <property type="entry name" value="RADIAL SPOKE HEAD 1 HOMOLOG"/>
    <property type="match status" value="1"/>
</dbReference>
<evidence type="ECO:0000313" key="2">
    <source>
        <dbReference type="EMBL" id="QBK88979.1"/>
    </source>
</evidence>
<dbReference type="InterPro" id="IPR003409">
    <property type="entry name" value="MORN"/>
</dbReference>
<gene>
    <name evidence="2" type="ORF">LCMiAC02_00720</name>
</gene>
<evidence type="ECO:0000256" key="1">
    <source>
        <dbReference type="ARBA" id="ARBA00022737"/>
    </source>
</evidence>